<dbReference type="PaxDb" id="2903-EOD37634"/>
<evidence type="ECO:0000256" key="2">
    <source>
        <dbReference type="SAM" id="MobiDB-lite"/>
    </source>
</evidence>
<evidence type="ECO:0000256" key="1">
    <source>
        <dbReference type="ARBA" id="ARBA00010876"/>
    </source>
</evidence>
<organism evidence="4 5">
    <name type="scientific">Emiliania huxleyi (strain CCMP1516)</name>
    <dbReference type="NCBI Taxonomy" id="280463"/>
    <lineage>
        <taxon>Eukaryota</taxon>
        <taxon>Haptista</taxon>
        <taxon>Haptophyta</taxon>
        <taxon>Prymnesiophyceae</taxon>
        <taxon>Isochrysidales</taxon>
        <taxon>Noelaerhabdaceae</taxon>
        <taxon>Emiliania</taxon>
    </lineage>
</organism>
<keyword evidence="5" id="KW-1185">Reference proteome</keyword>
<dbReference type="STRING" id="2903.R1FVT5"/>
<dbReference type="HOGENOM" id="CLU_840541_0_0_1"/>
<dbReference type="OMA" id="HTNWERI"/>
<feature type="domain" description="Pseudouridine synthase RsuA/RluA-like" evidence="3">
    <location>
        <begin position="124"/>
        <end position="281"/>
    </location>
</feature>
<accession>A0A0D3KPE9</accession>
<dbReference type="AlphaFoldDB" id="A0A0D3KPE9"/>
<dbReference type="InterPro" id="IPR006145">
    <property type="entry name" value="PsdUridine_synth_RsuA/RluA"/>
</dbReference>
<dbReference type="RefSeq" id="XP_005790063.1">
    <property type="nucleotide sequence ID" value="XM_005790006.1"/>
</dbReference>
<reference evidence="5" key="1">
    <citation type="journal article" date="2013" name="Nature">
        <title>Pan genome of the phytoplankton Emiliania underpins its global distribution.</title>
        <authorList>
            <person name="Read B.A."/>
            <person name="Kegel J."/>
            <person name="Klute M.J."/>
            <person name="Kuo A."/>
            <person name="Lefebvre S.C."/>
            <person name="Maumus F."/>
            <person name="Mayer C."/>
            <person name="Miller J."/>
            <person name="Monier A."/>
            <person name="Salamov A."/>
            <person name="Young J."/>
            <person name="Aguilar M."/>
            <person name="Claverie J.M."/>
            <person name="Frickenhaus S."/>
            <person name="Gonzalez K."/>
            <person name="Herman E.K."/>
            <person name="Lin Y.C."/>
            <person name="Napier J."/>
            <person name="Ogata H."/>
            <person name="Sarno A.F."/>
            <person name="Shmutz J."/>
            <person name="Schroeder D."/>
            <person name="de Vargas C."/>
            <person name="Verret F."/>
            <person name="von Dassow P."/>
            <person name="Valentin K."/>
            <person name="Van de Peer Y."/>
            <person name="Wheeler G."/>
            <person name="Dacks J.B."/>
            <person name="Delwiche C.F."/>
            <person name="Dyhrman S.T."/>
            <person name="Glockner G."/>
            <person name="John U."/>
            <person name="Richards T."/>
            <person name="Worden A.Z."/>
            <person name="Zhang X."/>
            <person name="Grigoriev I.V."/>
            <person name="Allen A.E."/>
            <person name="Bidle K."/>
            <person name="Borodovsky M."/>
            <person name="Bowler C."/>
            <person name="Brownlee C."/>
            <person name="Cock J.M."/>
            <person name="Elias M."/>
            <person name="Gladyshev V.N."/>
            <person name="Groth M."/>
            <person name="Guda C."/>
            <person name="Hadaegh A."/>
            <person name="Iglesias-Rodriguez M.D."/>
            <person name="Jenkins J."/>
            <person name="Jones B.M."/>
            <person name="Lawson T."/>
            <person name="Leese F."/>
            <person name="Lindquist E."/>
            <person name="Lobanov A."/>
            <person name="Lomsadze A."/>
            <person name="Malik S.B."/>
            <person name="Marsh M.E."/>
            <person name="Mackinder L."/>
            <person name="Mock T."/>
            <person name="Mueller-Roeber B."/>
            <person name="Pagarete A."/>
            <person name="Parker M."/>
            <person name="Probert I."/>
            <person name="Quesneville H."/>
            <person name="Raines C."/>
            <person name="Rensing S.A."/>
            <person name="Riano-Pachon D.M."/>
            <person name="Richier S."/>
            <person name="Rokitta S."/>
            <person name="Shiraiwa Y."/>
            <person name="Soanes D.M."/>
            <person name="van der Giezen M."/>
            <person name="Wahlund T.M."/>
            <person name="Williams B."/>
            <person name="Wilson W."/>
            <person name="Wolfe G."/>
            <person name="Wurch L.L."/>
        </authorList>
    </citation>
    <scope>NUCLEOTIDE SEQUENCE</scope>
</reference>
<dbReference type="Pfam" id="PF00849">
    <property type="entry name" value="PseudoU_synth_2"/>
    <property type="match status" value="1"/>
</dbReference>
<dbReference type="eggNOG" id="KOG1919">
    <property type="taxonomic scope" value="Eukaryota"/>
</dbReference>
<evidence type="ECO:0000259" key="3">
    <source>
        <dbReference type="Pfam" id="PF00849"/>
    </source>
</evidence>
<dbReference type="PANTHER" id="PTHR21600:SF87">
    <property type="entry name" value="RNA PSEUDOURIDYLATE SYNTHASE DOMAIN-CONTAINING PROTEIN 1"/>
    <property type="match status" value="1"/>
</dbReference>
<comment type="similarity">
    <text evidence="1">Belongs to the pseudouridine synthase RluA family.</text>
</comment>
<dbReference type="GeneID" id="17282902"/>
<dbReference type="SUPFAM" id="SSF55120">
    <property type="entry name" value="Pseudouridine synthase"/>
    <property type="match status" value="1"/>
</dbReference>
<evidence type="ECO:0000313" key="5">
    <source>
        <dbReference type="Proteomes" id="UP000013827"/>
    </source>
</evidence>
<dbReference type="EnsemblProtists" id="EOD37634">
    <property type="protein sequence ID" value="EOD37634"/>
    <property type="gene ID" value="EMIHUDRAFT_225196"/>
</dbReference>
<proteinExistence type="inferred from homology"/>
<sequence>MWLAIGSSSLTPPTPQLARVAGLRVLAQSPAVLVVDKPSGLRSTPAFVGGTAGSTRKKRWCAAASTLLELPPRLRSHAAILPRTRDKFVRFAVSRAGLGESEAAVAWQALVRANEEQDARDGVTEVDSVLRRVRAASGGFAQARLVHRLDASTSGVLALALDAPSAAALSQQWRDRSVSKRYEAVVAGALPDGSGEVCLALSRCAVADRLGLTRMVPARDGLPCRTTYTVTRRHANGAGAWAGGSGSGRDDDDRGSAGFTTTVELTPHTGRLHQLRAHMAAIGHPILGDDIYSGPAATRLCLHAKSLAFVEPASGQTWRVDSHCDDWGAAIT</sequence>
<dbReference type="InterPro" id="IPR020103">
    <property type="entry name" value="PsdUridine_synth_cat_dom_sf"/>
</dbReference>
<dbReference type="Gene3D" id="3.30.2350.10">
    <property type="entry name" value="Pseudouridine synthase"/>
    <property type="match status" value="1"/>
</dbReference>
<dbReference type="PANTHER" id="PTHR21600">
    <property type="entry name" value="MITOCHONDRIAL RNA PSEUDOURIDINE SYNTHASE"/>
    <property type="match status" value="1"/>
</dbReference>
<dbReference type="Proteomes" id="UP000013827">
    <property type="component" value="Unassembled WGS sequence"/>
</dbReference>
<name>A0A0D3KPE9_EMIH1</name>
<feature type="region of interest" description="Disordered" evidence="2">
    <location>
        <begin position="239"/>
        <end position="258"/>
    </location>
</feature>
<protein>
    <recommendedName>
        <fullName evidence="3">Pseudouridine synthase RsuA/RluA-like domain-containing protein</fullName>
    </recommendedName>
</protein>
<dbReference type="CDD" id="cd02869">
    <property type="entry name" value="PseudoU_synth_RluA_like"/>
    <property type="match status" value="1"/>
</dbReference>
<dbReference type="GO" id="GO:0000455">
    <property type="term" value="P:enzyme-directed rRNA pseudouridine synthesis"/>
    <property type="evidence" value="ECO:0007669"/>
    <property type="project" value="TreeGrafter"/>
</dbReference>
<dbReference type="GO" id="GO:0003723">
    <property type="term" value="F:RNA binding"/>
    <property type="evidence" value="ECO:0007669"/>
    <property type="project" value="InterPro"/>
</dbReference>
<dbReference type="GO" id="GO:0009982">
    <property type="term" value="F:pseudouridine synthase activity"/>
    <property type="evidence" value="ECO:0007669"/>
    <property type="project" value="InterPro"/>
</dbReference>
<dbReference type="KEGG" id="ehx:EMIHUDRAFT_225196"/>
<dbReference type="InterPro" id="IPR050188">
    <property type="entry name" value="RluA_PseudoU_synthase"/>
</dbReference>
<evidence type="ECO:0000313" key="4">
    <source>
        <dbReference type="EnsemblProtists" id="EOD37634"/>
    </source>
</evidence>
<reference evidence="4" key="2">
    <citation type="submission" date="2024-10" db="UniProtKB">
        <authorList>
            <consortium name="EnsemblProtists"/>
        </authorList>
    </citation>
    <scope>IDENTIFICATION</scope>
</reference>